<reference evidence="2" key="1">
    <citation type="journal article" date="2014" name="Int. J. Syst. Evol. Microbiol.">
        <title>Complete genome sequence of Corynebacterium casei LMG S-19264T (=DSM 44701T), isolated from a smear-ripened cheese.</title>
        <authorList>
            <consortium name="US DOE Joint Genome Institute (JGI-PGF)"/>
            <person name="Walter F."/>
            <person name="Albersmeier A."/>
            <person name="Kalinowski J."/>
            <person name="Ruckert C."/>
        </authorList>
    </citation>
    <scope>NUCLEOTIDE SEQUENCE</scope>
    <source>
        <strain evidence="2">NBRC 112290</strain>
    </source>
</reference>
<dbReference type="EMBL" id="BSUM01000001">
    <property type="protein sequence ID" value="GMA30338.1"/>
    <property type="molecule type" value="Genomic_DNA"/>
</dbReference>
<sequence>MLTTSHGDLADAGGDLGRAADAGPASHALPPQRFQQLPPTELEEMREAHHAVGLELGTLLGMTTDWARTRWVAGPARGTVLPQFFVRVPGARPDRRTGELLTRRLTRRGWGGRLLVDADRFRIDARRRGLTLALEAYEAHEHTISLRVDGGVLAIGPTQKLHLLAGAYEDDDGS</sequence>
<accession>A0AA37UNJ0</accession>
<feature type="compositionally biased region" description="Low complexity" evidence="1">
    <location>
        <begin position="10"/>
        <end position="23"/>
    </location>
</feature>
<evidence type="ECO:0000256" key="1">
    <source>
        <dbReference type="SAM" id="MobiDB-lite"/>
    </source>
</evidence>
<gene>
    <name evidence="2" type="ORF">GCM10025875_03300</name>
</gene>
<dbReference type="AlphaFoldDB" id="A0AA37UNJ0"/>
<dbReference type="Proteomes" id="UP001157161">
    <property type="component" value="Unassembled WGS sequence"/>
</dbReference>
<name>A0AA37UNJ0_9MICO</name>
<keyword evidence="3" id="KW-1185">Reference proteome</keyword>
<reference evidence="2" key="2">
    <citation type="submission" date="2023-02" db="EMBL/GenBank/DDBJ databases">
        <authorList>
            <person name="Sun Q."/>
            <person name="Mori K."/>
        </authorList>
    </citation>
    <scope>NUCLEOTIDE SEQUENCE</scope>
    <source>
        <strain evidence="2">NBRC 112290</strain>
    </source>
</reference>
<evidence type="ECO:0000313" key="2">
    <source>
        <dbReference type="EMBL" id="GMA30338.1"/>
    </source>
</evidence>
<feature type="region of interest" description="Disordered" evidence="1">
    <location>
        <begin position="1"/>
        <end position="32"/>
    </location>
</feature>
<evidence type="ECO:0000313" key="3">
    <source>
        <dbReference type="Proteomes" id="UP001157161"/>
    </source>
</evidence>
<comment type="caution">
    <text evidence="2">The sequence shown here is derived from an EMBL/GenBank/DDBJ whole genome shotgun (WGS) entry which is preliminary data.</text>
</comment>
<protein>
    <submittedName>
        <fullName evidence="2">Uncharacterized protein</fullName>
    </submittedName>
</protein>
<organism evidence="2 3">
    <name type="scientific">Litorihabitans aurantiacus</name>
    <dbReference type="NCBI Taxonomy" id="1930061"/>
    <lineage>
        <taxon>Bacteria</taxon>
        <taxon>Bacillati</taxon>
        <taxon>Actinomycetota</taxon>
        <taxon>Actinomycetes</taxon>
        <taxon>Micrococcales</taxon>
        <taxon>Beutenbergiaceae</taxon>
        <taxon>Litorihabitans</taxon>
    </lineage>
</organism>
<dbReference type="RefSeq" id="WP_284248924.1">
    <property type="nucleotide sequence ID" value="NZ_BSUM01000001.1"/>
</dbReference>
<proteinExistence type="predicted"/>